<keyword evidence="2" id="KW-1185">Reference proteome</keyword>
<dbReference type="Proteomes" id="UP001138751">
    <property type="component" value="Unassembled WGS sequence"/>
</dbReference>
<sequence length="135" mass="14189">MSRVLILPSSAWMPQPGGGYAAGFVAPATGRLAVWAEGLHPEEASLVPRAGRDLPFLRLGETAIATGSAAAGEAFRLQGLTPARRCVVLCLPEPRHSSVLDAFMPRALARPATRPAPDLAAARARMDMALGEHDL</sequence>
<proteinExistence type="predicted"/>
<dbReference type="RefSeq" id="WP_211864908.1">
    <property type="nucleotide sequence ID" value="NZ_JAAEDM010000186.1"/>
</dbReference>
<accession>A0A9X9X529</accession>
<dbReference type="EMBL" id="JAAEDM010000186">
    <property type="protein sequence ID" value="MBR0674508.1"/>
    <property type="molecule type" value="Genomic_DNA"/>
</dbReference>
<protein>
    <submittedName>
        <fullName evidence="1">Uncharacterized protein</fullName>
    </submittedName>
</protein>
<evidence type="ECO:0000313" key="1">
    <source>
        <dbReference type="EMBL" id="MBR0674508.1"/>
    </source>
</evidence>
<comment type="caution">
    <text evidence="1">The sequence shown here is derived from an EMBL/GenBank/DDBJ whole genome shotgun (WGS) entry which is preliminary data.</text>
</comment>
<reference evidence="1" key="1">
    <citation type="submission" date="2020-01" db="EMBL/GenBank/DDBJ databases">
        <authorList>
            <person name="Rat A."/>
        </authorList>
    </citation>
    <scope>NUCLEOTIDE SEQUENCE</scope>
    <source>
        <strain evidence="1">LMG 31231</strain>
    </source>
</reference>
<organism evidence="1 2">
    <name type="scientific">Neoroseomonas soli</name>
    <dbReference type="NCBI Taxonomy" id="1081025"/>
    <lineage>
        <taxon>Bacteria</taxon>
        <taxon>Pseudomonadati</taxon>
        <taxon>Pseudomonadota</taxon>
        <taxon>Alphaproteobacteria</taxon>
        <taxon>Acetobacterales</taxon>
        <taxon>Acetobacteraceae</taxon>
        <taxon>Neoroseomonas</taxon>
    </lineage>
</organism>
<feature type="non-terminal residue" evidence="1">
    <location>
        <position position="135"/>
    </location>
</feature>
<gene>
    <name evidence="1" type="ORF">GXW76_25300</name>
</gene>
<evidence type="ECO:0000313" key="2">
    <source>
        <dbReference type="Proteomes" id="UP001138751"/>
    </source>
</evidence>
<name>A0A9X9X529_9PROT</name>
<reference evidence="1" key="2">
    <citation type="journal article" date="2021" name="Syst. Appl. Microbiol.">
        <title>Roseomonas hellenica sp. nov., isolated from roots of wild-growing Alkanna tinctoria.</title>
        <authorList>
            <person name="Rat A."/>
            <person name="Naranjo H.D."/>
            <person name="Lebbe L."/>
            <person name="Cnockaert M."/>
            <person name="Krigas N."/>
            <person name="Grigoriadou K."/>
            <person name="Maloupa E."/>
            <person name="Willems A."/>
        </authorList>
    </citation>
    <scope>NUCLEOTIDE SEQUENCE</scope>
    <source>
        <strain evidence="1">LMG 31231</strain>
    </source>
</reference>
<dbReference type="AlphaFoldDB" id="A0A9X9X529"/>